<dbReference type="FunFam" id="3.30.70.1230:FF:000004">
    <property type="entry name" value="Guanylate cyclase"/>
    <property type="match status" value="1"/>
</dbReference>
<comment type="catalytic activity">
    <reaction evidence="1 15">
        <text>GTP = 3',5'-cyclic GMP + diphosphate</text>
        <dbReference type="Rhea" id="RHEA:13665"/>
        <dbReference type="ChEBI" id="CHEBI:33019"/>
        <dbReference type="ChEBI" id="CHEBI:37565"/>
        <dbReference type="ChEBI" id="CHEBI:57746"/>
        <dbReference type="EC" id="4.6.1.2"/>
    </reaction>
</comment>
<dbReference type="InterPro" id="IPR000719">
    <property type="entry name" value="Prot_kinase_dom"/>
</dbReference>
<dbReference type="Gene3D" id="3.40.50.2300">
    <property type="match status" value="2"/>
</dbReference>
<evidence type="ECO:0000256" key="9">
    <source>
        <dbReference type="ARBA" id="ARBA00023136"/>
    </source>
</evidence>
<evidence type="ECO:0000313" key="19">
    <source>
        <dbReference type="EnsemblMetazoa" id="tetur04g08840.1"/>
    </source>
</evidence>
<dbReference type="eggNOG" id="KOG1023">
    <property type="taxonomic scope" value="Eukaryota"/>
</dbReference>
<organism evidence="19 20">
    <name type="scientific">Tetranychus urticae</name>
    <name type="common">Two-spotted spider mite</name>
    <dbReference type="NCBI Taxonomy" id="32264"/>
    <lineage>
        <taxon>Eukaryota</taxon>
        <taxon>Metazoa</taxon>
        <taxon>Ecdysozoa</taxon>
        <taxon>Arthropoda</taxon>
        <taxon>Chelicerata</taxon>
        <taxon>Arachnida</taxon>
        <taxon>Acari</taxon>
        <taxon>Acariformes</taxon>
        <taxon>Trombidiformes</taxon>
        <taxon>Prostigmata</taxon>
        <taxon>Eleutherengona</taxon>
        <taxon>Raphignathae</taxon>
        <taxon>Tetranychoidea</taxon>
        <taxon>Tetranychidae</taxon>
        <taxon>Tetranychus</taxon>
    </lineage>
</organism>
<evidence type="ECO:0000256" key="16">
    <source>
        <dbReference type="SAM" id="Phobius"/>
    </source>
</evidence>
<dbReference type="SUPFAM" id="SSF56112">
    <property type="entry name" value="Protein kinase-like (PK-like)"/>
    <property type="match status" value="1"/>
</dbReference>
<keyword evidence="20" id="KW-1185">Reference proteome</keyword>
<dbReference type="Pfam" id="PF07701">
    <property type="entry name" value="HNOBA"/>
    <property type="match status" value="1"/>
</dbReference>
<dbReference type="SMART" id="SM00220">
    <property type="entry name" value="S_TKc"/>
    <property type="match status" value="1"/>
</dbReference>
<dbReference type="GO" id="GO:0007168">
    <property type="term" value="P:receptor guanylyl cyclase signaling pathway"/>
    <property type="evidence" value="ECO:0007669"/>
    <property type="project" value="TreeGrafter"/>
</dbReference>
<evidence type="ECO:0000256" key="2">
    <source>
        <dbReference type="ARBA" id="ARBA00004251"/>
    </source>
</evidence>
<evidence type="ECO:0000256" key="6">
    <source>
        <dbReference type="ARBA" id="ARBA00022741"/>
    </source>
</evidence>
<evidence type="ECO:0000259" key="18">
    <source>
        <dbReference type="PROSITE" id="PS50125"/>
    </source>
</evidence>
<dbReference type="Gene3D" id="3.30.70.1230">
    <property type="entry name" value="Nucleotide cyclase"/>
    <property type="match status" value="1"/>
</dbReference>
<dbReference type="FunFam" id="3.40.50.2300:FF:000311">
    <property type="entry name" value="Guanylate cyclase"/>
    <property type="match status" value="1"/>
</dbReference>
<feature type="domain" description="Protein kinase" evidence="17">
    <location>
        <begin position="507"/>
        <end position="792"/>
    </location>
</feature>
<feature type="domain" description="Guanylate cyclase" evidence="18">
    <location>
        <begin position="863"/>
        <end position="993"/>
    </location>
</feature>
<dbReference type="EC" id="4.6.1.2" evidence="3 15"/>
<evidence type="ECO:0000256" key="11">
    <source>
        <dbReference type="ARBA" id="ARBA00023180"/>
    </source>
</evidence>
<dbReference type="Pfam" id="PF07714">
    <property type="entry name" value="PK_Tyr_Ser-Thr"/>
    <property type="match status" value="1"/>
</dbReference>
<reference evidence="19" key="2">
    <citation type="submission" date="2015-06" db="UniProtKB">
        <authorList>
            <consortium name="EnsemblMetazoa"/>
        </authorList>
    </citation>
    <scope>IDENTIFICATION</scope>
</reference>
<dbReference type="CDD" id="cd07302">
    <property type="entry name" value="CHD"/>
    <property type="match status" value="1"/>
</dbReference>
<dbReference type="EnsemblMetazoa" id="tetur04g08840.1">
    <property type="protein sequence ID" value="tetur04g08840.1"/>
    <property type="gene ID" value="tetur04g08840"/>
</dbReference>
<comment type="similarity">
    <text evidence="14">Belongs to the adenylyl cyclase class-4/guanylyl cyclase family.</text>
</comment>
<evidence type="ECO:0000256" key="10">
    <source>
        <dbReference type="ARBA" id="ARBA00023170"/>
    </source>
</evidence>
<dbReference type="InterPro" id="IPR050401">
    <property type="entry name" value="Cyclic_nucleotide_synthase"/>
</dbReference>
<keyword evidence="11" id="KW-0325">Glycoprotein</keyword>
<accession>T1K3I9</accession>
<dbReference type="InterPro" id="IPR011009">
    <property type="entry name" value="Kinase-like_dom_sf"/>
</dbReference>
<dbReference type="FunFam" id="1.10.510.10:FF:000420">
    <property type="entry name" value="Guanylate cyclase"/>
    <property type="match status" value="1"/>
</dbReference>
<dbReference type="SMART" id="SM00044">
    <property type="entry name" value="CYCc"/>
    <property type="match status" value="1"/>
</dbReference>
<evidence type="ECO:0000256" key="7">
    <source>
        <dbReference type="ARBA" id="ARBA00022989"/>
    </source>
</evidence>
<dbReference type="PROSITE" id="PS50011">
    <property type="entry name" value="PROTEIN_KINASE_DOM"/>
    <property type="match status" value="1"/>
</dbReference>
<dbReference type="Pfam" id="PF01094">
    <property type="entry name" value="ANF_receptor"/>
    <property type="match status" value="1"/>
</dbReference>
<keyword evidence="7 16" id="KW-1133">Transmembrane helix</keyword>
<dbReference type="Pfam" id="PF00211">
    <property type="entry name" value="Guanylate_cyc"/>
    <property type="match status" value="1"/>
</dbReference>
<keyword evidence="9 16" id="KW-0472">Membrane</keyword>
<dbReference type="GO" id="GO:0004016">
    <property type="term" value="F:adenylate cyclase activity"/>
    <property type="evidence" value="ECO:0007669"/>
    <property type="project" value="TreeGrafter"/>
</dbReference>
<dbReference type="PANTHER" id="PTHR11920:SF335">
    <property type="entry name" value="GUANYLATE CYCLASE"/>
    <property type="match status" value="1"/>
</dbReference>
<dbReference type="GO" id="GO:0005524">
    <property type="term" value="F:ATP binding"/>
    <property type="evidence" value="ECO:0007669"/>
    <property type="project" value="InterPro"/>
</dbReference>
<dbReference type="InterPro" id="IPR001828">
    <property type="entry name" value="ANF_lig-bd_rcpt"/>
</dbReference>
<dbReference type="HOGENOM" id="CLU_001072_1_2_1"/>
<evidence type="ECO:0000256" key="14">
    <source>
        <dbReference type="RuleBase" id="RU000405"/>
    </source>
</evidence>
<dbReference type="SUPFAM" id="SSF53822">
    <property type="entry name" value="Periplasmic binding protein-like I"/>
    <property type="match status" value="1"/>
</dbReference>
<protein>
    <recommendedName>
        <fullName evidence="3 15">Guanylate cyclase</fullName>
        <ecNumber evidence="3 15">4.6.1.2</ecNumber>
    </recommendedName>
</protein>
<dbReference type="STRING" id="32264.T1K3I9"/>
<dbReference type="InterPro" id="IPR001245">
    <property type="entry name" value="Ser-Thr/Tyr_kinase_cat_dom"/>
</dbReference>
<dbReference type="InterPro" id="IPR029787">
    <property type="entry name" value="Nucleotide_cyclase"/>
</dbReference>
<dbReference type="GO" id="GO:0005525">
    <property type="term" value="F:GTP binding"/>
    <property type="evidence" value="ECO:0007669"/>
    <property type="project" value="UniProtKB-KW"/>
</dbReference>
<dbReference type="Proteomes" id="UP000015104">
    <property type="component" value="Unassembled WGS sequence"/>
</dbReference>
<dbReference type="GO" id="GO:0001653">
    <property type="term" value="F:peptide receptor activity"/>
    <property type="evidence" value="ECO:0007669"/>
    <property type="project" value="TreeGrafter"/>
</dbReference>
<dbReference type="GO" id="GO:0004383">
    <property type="term" value="F:guanylate cyclase activity"/>
    <property type="evidence" value="ECO:0007669"/>
    <property type="project" value="UniProtKB-EC"/>
</dbReference>
<dbReference type="InterPro" id="IPR001054">
    <property type="entry name" value="A/G_cyclase"/>
</dbReference>
<evidence type="ECO:0000256" key="8">
    <source>
        <dbReference type="ARBA" id="ARBA00023134"/>
    </source>
</evidence>
<keyword evidence="12 14" id="KW-0456">Lyase</keyword>
<dbReference type="FunFam" id="3.40.50.2300:FF:000265">
    <property type="entry name" value="Guanylate cyclase"/>
    <property type="match status" value="1"/>
</dbReference>
<dbReference type="PROSITE" id="PS50125">
    <property type="entry name" value="GUANYLATE_CYCLASE_2"/>
    <property type="match status" value="1"/>
</dbReference>
<sequence length="1297" mass="145982">MIYYCAMAKIEVKGLLFCVPLMVLHLLVIHSLRCNGEQFILGYITGSRRRPGDEKYPRPGITISGAISLAINDIANSHPLVNNHSLEFVVAETFGEESESIRQTATLWAQVNVTAYIGPQESCVHEARMAASFNLPMISYFCTHPGTSDKQLFPTFARTRPPDTQISKSVASVLLKFKWSKVALLYSQSESSERDFEAVARTIQSTLTANRIEVRFISRWTTTYHYGYTDNPFNDLVERSYRQTRIYVVVGHYFEHLGFMLSLEEKGLLQSGQYFVVGVDVEHYNSQEPQIYFKGLLKDQINQVAQKSFQSYIGVVSSPYTGSESFSLKVNRYLQMPPFNIPNPLGSFGGLKRVPADAAYLYDAVFIYARALNDCLINGVNPRDGKLLLQYIRNRPYQSAMGYLVYMDQNGDAEGNYTLIARKKRDDKYGLYPIGVFQMPANSSDLPPSLEWLFALIASIIAVMAILMMIGYRAWIYEQELDSLLWRVDFKDVIVREIGPPTKLSKFRYSSQVSLNSASDILEFRYCHLYTQVAFYKGRLVALKRINKKNIVINRELKIEMKQMKDIRHDNLNQFIGACVDAPNISILTDYCARGSLKDVLQNNEVHLDHIFIASMVGDIIRGMIYLHESSIHVHGDLKSSNCLVDSRWTVKISDFGLNELKQGATLKVADFEKYCESLLWRAPELIQLSGNSFTGSQKGDSYSFGIILYEILGRQGPWGGSNLTATEIVTSLINPKFSGKSIRPPVNYLPMNQLTRDLYDCCIFCMESCWSENPEERPDFKAIRNRLKPIKRDLKNNILDNMLDMMERYTTNLEALVDERTDQLVQEKKKTEDLLYEMLPKAVADELRRGHKVEAESFESVTVFFSDIVGFTRMSAQSTPLQIVDFLNDLYTLFDSIVESYDVYKVETIGDAYMVASGLPIRNGDLHASEIASMALHLLDAVRKFKIRHIPDESLLMRVGIHSGPVCAGVVGVKMPRYCLFGDTVNTASRMETTSLPLKIHVTESFRSILIKLGGYDLMERGLIPIKGKGELKTYWLTGESRERLSRRSMVYPRDSRCQFKSLMSTTTTSGSLASSTVVSPSSLSHAGVMTRKSSPVTLPSSPVCSPLTLSDNIGEVGKLGSIENEIKRASHFGYKVVASSCEIKMLQKRSVSSLNRLFPMRPAKKYKTGFDLYDLTSGSPKTSATSPSLSYGNGSTSVRVSKLTNTGSVNDIAFDCEQKSQEKLGSRSVSPNCNHQSLKMVSSESKICVNRVSLVLDPFKKFRGSLKDIFNQKISTSLHSSELNDISRSESFPFL</sequence>
<reference evidence="20" key="1">
    <citation type="submission" date="2011-08" db="EMBL/GenBank/DDBJ databases">
        <authorList>
            <person name="Rombauts S."/>
        </authorList>
    </citation>
    <scope>NUCLEOTIDE SEQUENCE</scope>
    <source>
        <strain evidence="20">London</strain>
    </source>
</reference>
<feature type="transmembrane region" description="Helical" evidence="16">
    <location>
        <begin position="12"/>
        <end position="32"/>
    </location>
</feature>
<dbReference type="GO" id="GO:0035556">
    <property type="term" value="P:intracellular signal transduction"/>
    <property type="evidence" value="ECO:0007669"/>
    <property type="project" value="InterPro"/>
</dbReference>
<evidence type="ECO:0000259" key="17">
    <source>
        <dbReference type="PROSITE" id="PS50011"/>
    </source>
</evidence>
<dbReference type="PROSITE" id="PS00452">
    <property type="entry name" value="GUANYLATE_CYCLASE_1"/>
    <property type="match status" value="1"/>
</dbReference>
<dbReference type="InterPro" id="IPR028082">
    <property type="entry name" value="Peripla_BP_I"/>
</dbReference>
<dbReference type="SUPFAM" id="SSF55073">
    <property type="entry name" value="Nucleotide cyclase"/>
    <property type="match status" value="1"/>
</dbReference>
<dbReference type="InterPro" id="IPR011645">
    <property type="entry name" value="HNOB_dom_associated"/>
</dbReference>
<dbReference type="GO" id="GO:0005886">
    <property type="term" value="C:plasma membrane"/>
    <property type="evidence" value="ECO:0007669"/>
    <property type="project" value="UniProtKB-SubCell"/>
</dbReference>
<keyword evidence="10" id="KW-0675">Receptor</keyword>
<keyword evidence="5" id="KW-0732">Signal</keyword>
<keyword evidence="13 15" id="KW-0141">cGMP biosynthesis</keyword>
<evidence type="ECO:0000256" key="12">
    <source>
        <dbReference type="ARBA" id="ARBA00023239"/>
    </source>
</evidence>
<evidence type="ECO:0000256" key="3">
    <source>
        <dbReference type="ARBA" id="ARBA00012202"/>
    </source>
</evidence>
<dbReference type="Gene3D" id="1.10.510.10">
    <property type="entry name" value="Transferase(Phosphotransferase) domain 1"/>
    <property type="match status" value="1"/>
</dbReference>
<evidence type="ECO:0000256" key="13">
    <source>
        <dbReference type="ARBA" id="ARBA00023293"/>
    </source>
</evidence>
<dbReference type="PANTHER" id="PTHR11920">
    <property type="entry name" value="GUANYLYL CYCLASE"/>
    <property type="match status" value="1"/>
</dbReference>
<evidence type="ECO:0000313" key="20">
    <source>
        <dbReference type="Proteomes" id="UP000015104"/>
    </source>
</evidence>
<dbReference type="EMBL" id="CAEY01001380">
    <property type="status" value="NOT_ANNOTATED_CDS"/>
    <property type="molecule type" value="Genomic_DNA"/>
</dbReference>
<dbReference type="CDD" id="cd06370">
    <property type="entry name" value="PBP1_SAP_GC-like"/>
    <property type="match status" value="1"/>
</dbReference>
<keyword evidence="6" id="KW-0547">Nucleotide-binding</keyword>
<keyword evidence="8" id="KW-0342">GTP-binding</keyword>
<evidence type="ECO:0000256" key="15">
    <source>
        <dbReference type="RuleBase" id="RU003431"/>
    </source>
</evidence>
<proteinExistence type="inferred from homology"/>
<evidence type="ECO:0000256" key="4">
    <source>
        <dbReference type="ARBA" id="ARBA00022692"/>
    </source>
</evidence>
<comment type="subcellular location">
    <subcellularLocation>
        <location evidence="2">Cell membrane</location>
        <topology evidence="2">Single-pass type I membrane protein</topology>
    </subcellularLocation>
</comment>
<evidence type="ECO:0000256" key="1">
    <source>
        <dbReference type="ARBA" id="ARBA00001436"/>
    </source>
</evidence>
<evidence type="ECO:0000256" key="5">
    <source>
        <dbReference type="ARBA" id="ARBA00022729"/>
    </source>
</evidence>
<keyword evidence="4 16" id="KW-0812">Transmembrane</keyword>
<dbReference type="GO" id="GO:0004672">
    <property type="term" value="F:protein kinase activity"/>
    <property type="evidence" value="ECO:0007669"/>
    <property type="project" value="InterPro"/>
</dbReference>
<dbReference type="InterPro" id="IPR018297">
    <property type="entry name" value="A/G_cyclase_CS"/>
</dbReference>
<name>T1K3I9_TETUR</name>